<feature type="compositionally biased region" description="Gly residues" evidence="1">
    <location>
        <begin position="146"/>
        <end position="160"/>
    </location>
</feature>
<dbReference type="Proteomes" id="UP001159641">
    <property type="component" value="Unassembled WGS sequence"/>
</dbReference>
<evidence type="ECO:0000256" key="2">
    <source>
        <dbReference type="SAM" id="SignalP"/>
    </source>
</evidence>
<proteinExistence type="predicted"/>
<keyword evidence="4" id="KW-1185">Reference proteome</keyword>
<accession>A0AB34HMX8</accession>
<sequence length="170" mass="18113">MQAQLLGLALSTLVLKPGYYEACAVGGLQTPRSPAPPGRQGKPLRHHVTHPPGSLRAAWRGPAPRAAARPSCVSSPRLRPLVLAPQPMVRRREPLWPEAGRARGAWRACALPPAPRREEEVEEEAARGDRAASWSAERREGSAREPGGGKASERAPGGGGRTERAPARVA</sequence>
<gene>
    <name evidence="3" type="ORF">J1605_019712</name>
</gene>
<feature type="compositionally biased region" description="Basic and acidic residues" evidence="1">
    <location>
        <begin position="161"/>
        <end position="170"/>
    </location>
</feature>
<feature type="region of interest" description="Disordered" evidence="1">
    <location>
        <begin position="28"/>
        <end position="73"/>
    </location>
</feature>
<feature type="compositionally biased region" description="Basic and acidic residues" evidence="1">
    <location>
        <begin position="115"/>
        <end position="143"/>
    </location>
</feature>
<feature type="signal peptide" evidence="2">
    <location>
        <begin position="1"/>
        <end position="22"/>
    </location>
</feature>
<feature type="chain" id="PRO_5044289414" evidence="2">
    <location>
        <begin position="23"/>
        <end position="170"/>
    </location>
</feature>
<reference evidence="3 4" key="1">
    <citation type="submission" date="2022-11" db="EMBL/GenBank/DDBJ databases">
        <title>Whole genome sequence of Eschrichtius robustus ER-17-0199.</title>
        <authorList>
            <person name="Bruniche-Olsen A."/>
            <person name="Black A.N."/>
            <person name="Fields C.J."/>
            <person name="Walden K."/>
            <person name="Dewoody J.A."/>
        </authorList>
    </citation>
    <scope>NUCLEOTIDE SEQUENCE [LARGE SCALE GENOMIC DNA]</scope>
    <source>
        <strain evidence="3">ER-17-0199</strain>
        <tissue evidence="3">Blubber</tissue>
    </source>
</reference>
<dbReference type="AlphaFoldDB" id="A0AB34HMX8"/>
<protein>
    <submittedName>
        <fullName evidence="3">Uncharacterized protein</fullName>
    </submittedName>
</protein>
<feature type="compositionally biased region" description="Low complexity" evidence="1">
    <location>
        <begin position="56"/>
        <end position="70"/>
    </location>
</feature>
<keyword evidence="2" id="KW-0732">Signal</keyword>
<organism evidence="3 4">
    <name type="scientific">Eschrichtius robustus</name>
    <name type="common">California gray whale</name>
    <name type="synonym">Eschrichtius gibbosus</name>
    <dbReference type="NCBI Taxonomy" id="9764"/>
    <lineage>
        <taxon>Eukaryota</taxon>
        <taxon>Metazoa</taxon>
        <taxon>Chordata</taxon>
        <taxon>Craniata</taxon>
        <taxon>Vertebrata</taxon>
        <taxon>Euteleostomi</taxon>
        <taxon>Mammalia</taxon>
        <taxon>Eutheria</taxon>
        <taxon>Laurasiatheria</taxon>
        <taxon>Artiodactyla</taxon>
        <taxon>Whippomorpha</taxon>
        <taxon>Cetacea</taxon>
        <taxon>Mysticeti</taxon>
        <taxon>Eschrichtiidae</taxon>
        <taxon>Eschrichtius</taxon>
    </lineage>
</organism>
<evidence type="ECO:0000256" key="1">
    <source>
        <dbReference type="SAM" id="MobiDB-lite"/>
    </source>
</evidence>
<evidence type="ECO:0000313" key="4">
    <source>
        <dbReference type="Proteomes" id="UP001159641"/>
    </source>
</evidence>
<dbReference type="EMBL" id="JAIQCJ010001090">
    <property type="protein sequence ID" value="KAJ8792493.1"/>
    <property type="molecule type" value="Genomic_DNA"/>
</dbReference>
<comment type="caution">
    <text evidence="3">The sequence shown here is derived from an EMBL/GenBank/DDBJ whole genome shotgun (WGS) entry which is preliminary data.</text>
</comment>
<name>A0AB34HMX8_ESCRO</name>
<feature type="region of interest" description="Disordered" evidence="1">
    <location>
        <begin position="111"/>
        <end position="170"/>
    </location>
</feature>
<evidence type="ECO:0000313" key="3">
    <source>
        <dbReference type="EMBL" id="KAJ8792493.1"/>
    </source>
</evidence>